<feature type="transmembrane region" description="Helical" evidence="5">
    <location>
        <begin position="32"/>
        <end position="50"/>
    </location>
</feature>
<feature type="transmembrane region" description="Helical" evidence="5">
    <location>
        <begin position="62"/>
        <end position="81"/>
    </location>
</feature>
<dbReference type="SMART" id="SM00388">
    <property type="entry name" value="HisKA"/>
    <property type="match status" value="1"/>
</dbReference>
<feature type="coiled-coil region" evidence="4">
    <location>
        <begin position="178"/>
        <end position="212"/>
    </location>
</feature>
<keyword evidence="4" id="KW-0175">Coiled coil</keyword>
<dbReference type="SMART" id="SM00387">
    <property type="entry name" value="HATPase_c"/>
    <property type="match status" value="1"/>
</dbReference>
<evidence type="ECO:0000256" key="4">
    <source>
        <dbReference type="SAM" id="Coils"/>
    </source>
</evidence>
<feature type="domain" description="Histidine kinase" evidence="6">
    <location>
        <begin position="228"/>
        <end position="440"/>
    </location>
</feature>
<dbReference type="InterPro" id="IPR003594">
    <property type="entry name" value="HATPase_dom"/>
</dbReference>
<dbReference type="InterPro" id="IPR003661">
    <property type="entry name" value="HisK_dim/P_dom"/>
</dbReference>
<dbReference type="EC" id="2.7.13.3" evidence="2"/>
<dbReference type="InterPro" id="IPR005467">
    <property type="entry name" value="His_kinase_dom"/>
</dbReference>
<dbReference type="EMBL" id="FP565575">
    <property type="protein sequence ID" value="CBE68917.1"/>
    <property type="molecule type" value="Genomic_DNA"/>
</dbReference>
<comment type="catalytic activity">
    <reaction evidence="1">
        <text>ATP + protein L-histidine = ADP + protein N-phospho-L-histidine.</text>
        <dbReference type="EC" id="2.7.13.3"/>
    </reaction>
</comment>
<dbReference type="Proteomes" id="UP000006898">
    <property type="component" value="Chromosome"/>
</dbReference>
<dbReference type="Pfam" id="PF00512">
    <property type="entry name" value="HisKA"/>
    <property type="match status" value="1"/>
</dbReference>
<evidence type="ECO:0000259" key="6">
    <source>
        <dbReference type="PROSITE" id="PS50109"/>
    </source>
</evidence>
<dbReference type="InterPro" id="IPR036890">
    <property type="entry name" value="HATPase_C_sf"/>
</dbReference>
<evidence type="ECO:0000256" key="1">
    <source>
        <dbReference type="ARBA" id="ARBA00000085"/>
    </source>
</evidence>
<keyword evidence="7" id="KW-0418">Kinase</keyword>
<keyword evidence="3" id="KW-0597">Phosphoprotein</keyword>
<feature type="transmembrane region" description="Helical" evidence="5">
    <location>
        <begin position="162"/>
        <end position="181"/>
    </location>
</feature>
<dbReference type="SUPFAM" id="SSF47384">
    <property type="entry name" value="Homodimeric domain of signal transducing histidine kinase"/>
    <property type="match status" value="1"/>
</dbReference>
<dbReference type="eggNOG" id="COG4191">
    <property type="taxonomic scope" value="Bacteria"/>
</dbReference>
<reference evidence="7 8" key="1">
    <citation type="journal article" date="2010" name="Nature">
        <title>Nitrite-driven anaerobic methane oxidation by oxygenic bacteria.</title>
        <authorList>
            <person name="Ettwig K.F."/>
            <person name="Butler M.K."/>
            <person name="Le Paslier D."/>
            <person name="Pelletier E."/>
            <person name="Mangenot S."/>
            <person name="Kuypers M.M.M."/>
            <person name="Schreiber F."/>
            <person name="Dutilh B.E."/>
            <person name="Zedelius J."/>
            <person name="de Beer D."/>
            <person name="Gloerich J."/>
            <person name="Wessels H.J.C.T."/>
            <person name="van Allen T."/>
            <person name="Luesken F."/>
            <person name="Wu M."/>
            <person name="van de Pas-Schoonen K.T."/>
            <person name="Op den Camp H.J.M."/>
            <person name="Janssen-Megens E.M."/>
            <person name="Francoijs K-J."/>
            <person name="Stunnenberg H."/>
            <person name="Weissenbach J."/>
            <person name="Jetten M.S.M."/>
            <person name="Strous M."/>
        </authorList>
    </citation>
    <scope>NUCLEOTIDE SEQUENCE [LARGE SCALE GENOMIC DNA]</scope>
</reference>
<evidence type="ECO:0000256" key="2">
    <source>
        <dbReference type="ARBA" id="ARBA00012438"/>
    </source>
</evidence>
<keyword evidence="5" id="KW-0812">Transmembrane</keyword>
<evidence type="ECO:0000313" key="7">
    <source>
        <dbReference type="EMBL" id="CBE68917.1"/>
    </source>
</evidence>
<dbReference type="AlphaFoldDB" id="D5MGN6"/>
<gene>
    <name evidence="7" type="ORF">DAMO_1867</name>
</gene>
<feature type="transmembrane region" description="Helical" evidence="5">
    <location>
        <begin position="93"/>
        <end position="111"/>
    </location>
</feature>
<sequence>MSNGVEATEKVSTKSDDNILALLTRGHRQSPMYDFVALRVAAIIGGYGWLLLTPFPQLQRSAVTLLLHAFTLYCILLYAWIVAHQERMKRLNLLVLMIDLGFSLALIRLTGGVESPFFLALYLIAALQAYYYGFRRGVGVLVSSSLLYVMVIWPSWQPTSASIVSLRLGFMILVVAPLVILSERERRARRELEAVNRELKEDVTRRVALERQVRQVEKLSALGTLSAGLAHEINNPLGIITSRVELALMDAQETEIPKQFIDDLKVIEKHAQRAARVARGLLSFSRPATGQRLSLDMNGVIEESLLLIERQLEKEQIVLERRLAPSLPKVKGNVSQLEEVLLNLFTNAREAMTAGGRLRVESRLGADDRTVQILVADTGDGVPEMLVQQIFDPFFTTKQNGTGLGLSISYGIVKEHGGRLDVRSEAGNGTTFVMTLPAEDA</sequence>
<evidence type="ECO:0000256" key="3">
    <source>
        <dbReference type="ARBA" id="ARBA00022553"/>
    </source>
</evidence>
<keyword evidence="7" id="KW-0808">Transferase</keyword>
<dbReference type="Gene3D" id="3.30.565.10">
    <property type="entry name" value="Histidine kinase-like ATPase, C-terminal domain"/>
    <property type="match status" value="1"/>
</dbReference>
<dbReference type="CDD" id="cd00082">
    <property type="entry name" value="HisKA"/>
    <property type="match status" value="1"/>
</dbReference>
<dbReference type="PRINTS" id="PR00344">
    <property type="entry name" value="BCTRLSENSOR"/>
</dbReference>
<dbReference type="PANTHER" id="PTHR43065">
    <property type="entry name" value="SENSOR HISTIDINE KINASE"/>
    <property type="match status" value="1"/>
</dbReference>
<dbReference type="HOGENOM" id="CLU_000445_114_39_0"/>
<organism evidence="7 8">
    <name type="scientific">Methylomirabilis oxygeniifera</name>
    <dbReference type="NCBI Taxonomy" id="671143"/>
    <lineage>
        <taxon>Bacteria</taxon>
        <taxon>Candidatus Methylomirabilota</taxon>
        <taxon>Candidatus Methylomirabilia</taxon>
        <taxon>Candidatus Methylomirabilales</taxon>
        <taxon>Candidatus Methylomirabilaceae</taxon>
        <taxon>Candidatus Methylomirabilis</taxon>
    </lineage>
</organism>
<dbReference type="InterPro" id="IPR004358">
    <property type="entry name" value="Sig_transdc_His_kin-like_C"/>
</dbReference>
<dbReference type="SUPFAM" id="SSF55874">
    <property type="entry name" value="ATPase domain of HSP90 chaperone/DNA topoisomerase II/histidine kinase"/>
    <property type="match status" value="1"/>
</dbReference>
<dbReference type="InterPro" id="IPR036097">
    <property type="entry name" value="HisK_dim/P_sf"/>
</dbReference>
<dbReference type="GO" id="GO:0000155">
    <property type="term" value="F:phosphorelay sensor kinase activity"/>
    <property type="evidence" value="ECO:0007669"/>
    <property type="project" value="InterPro"/>
</dbReference>
<dbReference type="PANTHER" id="PTHR43065:SF42">
    <property type="entry name" value="TWO-COMPONENT SENSOR PPRA"/>
    <property type="match status" value="1"/>
</dbReference>
<feature type="transmembrane region" description="Helical" evidence="5">
    <location>
        <begin position="138"/>
        <end position="156"/>
    </location>
</feature>
<evidence type="ECO:0000313" key="8">
    <source>
        <dbReference type="Proteomes" id="UP000006898"/>
    </source>
</evidence>
<protein>
    <recommendedName>
        <fullName evidence="2">histidine kinase</fullName>
        <ecNumber evidence="2">2.7.13.3</ecNumber>
    </recommendedName>
</protein>
<dbReference type="PROSITE" id="PS50109">
    <property type="entry name" value="HIS_KIN"/>
    <property type="match status" value="1"/>
</dbReference>
<feature type="transmembrane region" description="Helical" evidence="5">
    <location>
        <begin position="117"/>
        <end position="133"/>
    </location>
</feature>
<accession>D5MGN6</accession>
<dbReference type="KEGG" id="mox:DAMO_1867"/>
<dbReference type="Gene3D" id="1.10.287.130">
    <property type="match status" value="1"/>
</dbReference>
<dbReference type="STRING" id="671143.DAMO_1867"/>
<proteinExistence type="predicted"/>
<name>D5MGN6_METO1</name>
<keyword evidence="5" id="KW-1133">Transmembrane helix</keyword>
<evidence type="ECO:0000256" key="5">
    <source>
        <dbReference type="SAM" id="Phobius"/>
    </source>
</evidence>
<keyword evidence="5" id="KW-0472">Membrane</keyword>
<dbReference type="Pfam" id="PF02518">
    <property type="entry name" value="HATPase_c"/>
    <property type="match status" value="1"/>
</dbReference>